<dbReference type="GO" id="GO:0000175">
    <property type="term" value="F:3'-5'-RNA exonuclease activity"/>
    <property type="evidence" value="ECO:0007669"/>
    <property type="project" value="InterPro"/>
</dbReference>
<evidence type="ECO:0000256" key="4">
    <source>
        <dbReference type="ARBA" id="ARBA00022839"/>
    </source>
</evidence>
<evidence type="ECO:0000256" key="2">
    <source>
        <dbReference type="ARBA" id="ARBA00022722"/>
    </source>
</evidence>
<reference evidence="6" key="1">
    <citation type="submission" date="2014-06" db="EMBL/GenBank/DDBJ databases">
        <authorList>
            <person name="Ju J."/>
            <person name="Zhang J."/>
        </authorList>
    </citation>
    <scope>NUCLEOTIDE SEQUENCE</scope>
    <source>
        <strain evidence="6">SscI8</strain>
    </source>
</reference>
<keyword evidence="4" id="KW-0269">Exonuclease</keyword>
<proteinExistence type="inferred from homology"/>
<evidence type="ECO:0000259" key="5">
    <source>
        <dbReference type="SMART" id="SM00479"/>
    </source>
</evidence>
<dbReference type="AlphaFoldDB" id="A0A127ZA58"/>
<dbReference type="Gene3D" id="3.30.420.10">
    <property type="entry name" value="Ribonuclease H-like superfamily/Ribonuclease H"/>
    <property type="match status" value="1"/>
</dbReference>
<dbReference type="GO" id="GO:0003676">
    <property type="term" value="F:nucleic acid binding"/>
    <property type="evidence" value="ECO:0007669"/>
    <property type="project" value="InterPro"/>
</dbReference>
<dbReference type="InterPro" id="IPR022894">
    <property type="entry name" value="Oligoribonuclease"/>
</dbReference>
<dbReference type="InterPro" id="IPR013520">
    <property type="entry name" value="Ribonucl_H"/>
</dbReference>
<evidence type="ECO:0000313" key="6">
    <source>
        <dbReference type="EMBL" id="CDU22323.1"/>
    </source>
</evidence>
<accession>A0A127ZA58</accession>
<dbReference type="NCBIfam" id="NF003765">
    <property type="entry name" value="PRK05359.1"/>
    <property type="match status" value="1"/>
</dbReference>
<dbReference type="FunFam" id="3.30.420.10:FF:000003">
    <property type="entry name" value="Oligoribonuclease"/>
    <property type="match status" value="1"/>
</dbReference>
<evidence type="ECO:0000256" key="3">
    <source>
        <dbReference type="ARBA" id="ARBA00022801"/>
    </source>
</evidence>
<sequence>MSSNEEKISPIPPPPAPFKLDASKGPLVWIDCEMTGLDIERGDRLLEIACIITDGDLNPVDEGVSYVISTPKHVLDNMNAWCVNQHALSGLTSACLSPTSYPHASVRAAILAYIRDRIPHPNSACLAGNTVHADKLFLLKEMPELIHHLHYRIVDVSSVKEIVSRWYGAEKVWRPQRRVGESKAEAEGKKGDHRALSDIRASIDELRWYREHVFLPPK</sequence>
<dbReference type="CDD" id="cd06135">
    <property type="entry name" value="Orn"/>
    <property type="match status" value="1"/>
</dbReference>
<name>A0A127ZA58_9BASI</name>
<dbReference type="GO" id="GO:0005739">
    <property type="term" value="C:mitochondrion"/>
    <property type="evidence" value="ECO:0007669"/>
    <property type="project" value="TreeGrafter"/>
</dbReference>
<keyword evidence="3" id="KW-0378">Hydrolase</keyword>
<feature type="domain" description="Exonuclease" evidence="5">
    <location>
        <begin position="26"/>
        <end position="215"/>
    </location>
</feature>
<dbReference type="SMART" id="SM00479">
    <property type="entry name" value="EXOIII"/>
    <property type="match status" value="1"/>
</dbReference>
<gene>
    <name evidence="6" type="ORF">SPSC_00953</name>
</gene>
<protein>
    <submittedName>
        <fullName evidence="6">Related to REX2-Oligoribonuclease, mitochondrial</fullName>
    </submittedName>
</protein>
<dbReference type="EMBL" id="LK056655">
    <property type="protein sequence ID" value="CDU22323.1"/>
    <property type="molecule type" value="Genomic_DNA"/>
</dbReference>
<keyword evidence="2" id="KW-0540">Nuclease</keyword>
<dbReference type="OrthoDB" id="270189at2759"/>
<organism evidence="6">
    <name type="scientific">Sporisorium scitamineum</name>
    <dbReference type="NCBI Taxonomy" id="49012"/>
    <lineage>
        <taxon>Eukaryota</taxon>
        <taxon>Fungi</taxon>
        <taxon>Dikarya</taxon>
        <taxon>Basidiomycota</taxon>
        <taxon>Ustilaginomycotina</taxon>
        <taxon>Ustilaginomycetes</taxon>
        <taxon>Ustilaginales</taxon>
        <taxon>Ustilaginaceae</taxon>
        <taxon>Sporisorium</taxon>
    </lineage>
</organism>
<dbReference type="InterPro" id="IPR012337">
    <property type="entry name" value="RNaseH-like_sf"/>
</dbReference>
<dbReference type="Pfam" id="PF00929">
    <property type="entry name" value="RNase_T"/>
    <property type="match status" value="1"/>
</dbReference>
<comment type="similarity">
    <text evidence="1">Belongs to the oligoribonuclease family.</text>
</comment>
<dbReference type="InterPro" id="IPR036397">
    <property type="entry name" value="RNaseH_sf"/>
</dbReference>
<evidence type="ECO:0000256" key="1">
    <source>
        <dbReference type="ARBA" id="ARBA00009921"/>
    </source>
</evidence>
<dbReference type="SUPFAM" id="SSF53098">
    <property type="entry name" value="Ribonuclease H-like"/>
    <property type="match status" value="1"/>
</dbReference>
<dbReference type="PANTHER" id="PTHR11046">
    <property type="entry name" value="OLIGORIBONUCLEASE, MITOCHONDRIAL"/>
    <property type="match status" value="1"/>
</dbReference>
<dbReference type="PANTHER" id="PTHR11046:SF0">
    <property type="entry name" value="OLIGORIBONUCLEASE, MITOCHONDRIAL"/>
    <property type="match status" value="1"/>
</dbReference>